<dbReference type="InterPro" id="IPR015915">
    <property type="entry name" value="Kelch-typ_b-propeller"/>
</dbReference>
<feature type="compositionally biased region" description="Polar residues" evidence="1">
    <location>
        <begin position="749"/>
        <end position="762"/>
    </location>
</feature>
<evidence type="ECO:0000256" key="3">
    <source>
        <dbReference type="SAM" id="SignalP"/>
    </source>
</evidence>
<comment type="caution">
    <text evidence="4">The sequence shown here is derived from an EMBL/GenBank/DDBJ whole genome shotgun (WGS) entry which is preliminary data.</text>
</comment>
<feature type="compositionally biased region" description="Low complexity" evidence="1">
    <location>
        <begin position="1044"/>
        <end position="1061"/>
    </location>
</feature>
<name>A0A364N644_STELY</name>
<dbReference type="AlphaFoldDB" id="A0A364N644"/>
<feature type="compositionally biased region" description="Basic and acidic residues" evidence="1">
    <location>
        <begin position="801"/>
        <end position="810"/>
    </location>
</feature>
<feature type="compositionally biased region" description="Basic and acidic residues" evidence="1">
    <location>
        <begin position="731"/>
        <end position="748"/>
    </location>
</feature>
<keyword evidence="5" id="KW-1185">Reference proteome</keyword>
<protein>
    <submittedName>
        <fullName evidence="4">Galactose oxidase kelch beta-propeller</fullName>
    </submittedName>
</protein>
<dbReference type="Proteomes" id="UP000249619">
    <property type="component" value="Unassembled WGS sequence"/>
</dbReference>
<keyword evidence="2" id="KW-1133">Transmembrane helix</keyword>
<feature type="region of interest" description="Disordered" evidence="1">
    <location>
        <begin position="1043"/>
        <end position="1136"/>
    </location>
</feature>
<feature type="region of interest" description="Disordered" evidence="1">
    <location>
        <begin position="670"/>
        <end position="762"/>
    </location>
</feature>
<proteinExistence type="predicted"/>
<keyword evidence="2" id="KW-0472">Membrane</keyword>
<feature type="compositionally biased region" description="Basic and acidic residues" evidence="1">
    <location>
        <begin position="603"/>
        <end position="612"/>
    </location>
</feature>
<feature type="compositionally biased region" description="Low complexity" evidence="1">
    <location>
        <begin position="811"/>
        <end position="830"/>
    </location>
</feature>
<keyword evidence="3" id="KW-0732">Signal</keyword>
<feature type="region of interest" description="Disordered" evidence="1">
    <location>
        <begin position="783"/>
        <end position="837"/>
    </location>
</feature>
<organism evidence="4 5">
    <name type="scientific">Stemphylium lycopersici</name>
    <name type="common">Tomato gray leaf spot disease fungus</name>
    <name type="synonym">Thyrospora lycopersici</name>
    <dbReference type="NCBI Taxonomy" id="183478"/>
    <lineage>
        <taxon>Eukaryota</taxon>
        <taxon>Fungi</taxon>
        <taxon>Dikarya</taxon>
        <taxon>Ascomycota</taxon>
        <taxon>Pezizomycotina</taxon>
        <taxon>Dothideomycetes</taxon>
        <taxon>Pleosporomycetidae</taxon>
        <taxon>Pleosporales</taxon>
        <taxon>Pleosporineae</taxon>
        <taxon>Pleosporaceae</taxon>
        <taxon>Stemphylium</taxon>
    </lineage>
</organism>
<evidence type="ECO:0000313" key="5">
    <source>
        <dbReference type="Proteomes" id="UP000249619"/>
    </source>
</evidence>
<feature type="compositionally biased region" description="Low complexity" evidence="1">
    <location>
        <begin position="681"/>
        <end position="691"/>
    </location>
</feature>
<dbReference type="EMBL" id="QGDH01000048">
    <property type="protein sequence ID" value="RAR12593.1"/>
    <property type="molecule type" value="Genomic_DNA"/>
</dbReference>
<feature type="compositionally biased region" description="Polar residues" evidence="1">
    <location>
        <begin position="692"/>
        <end position="730"/>
    </location>
</feature>
<evidence type="ECO:0000313" key="4">
    <source>
        <dbReference type="EMBL" id="RAR12593.1"/>
    </source>
</evidence>
<feature type="transmembrane region" description="Helical" evidence="2">
    <location>
        <begin position="448"/>
        <end position="469"/>
    </location>
</feature>
<feature type="region of interest" description="Disordered" evidence="1">
    <location>
        <begin position="850"/>
        <end position="906"/>
    </location>
</feature>
<feature type="compositionally biased region" description="Acidic residues" evidence="1">
    <location>
        <begin position="585"/>
        <end position="594"/>
    </location>
</feature>
<dbReference type="InterPro" id="IPR011043">
    <property type="entry name" value="Gal_Oxase/kelch_b-propeller"/>
</dbReference>
<feature type="chain" id="PRO_5016793559" evidence="3">
    <location>
        <begin position="25"/>
        <end position="1136"/>
    </location>
</feature>
<dbReference type="SUPFAM" id="SSF50965">
    <property type="entry name" value="Galactose oxidase, central domain"/>
    <property type="match status" value="1"/>
</dbReference>
<feature type="region of interest" description="Disordered" evidence="1">
    <location>
        <begin position="964"/>
        <end position="998"/>
    </location>
</feature>
<feature type="region of interest" description="Disordered" evidence="1">
    <location>
        <begin position="557"/>
        <end position="619"/>
    </location>
</feature>
<gene>
    <name evidence="4" type="ORF">DDE83_003990</name>
</gene>
<dbReference type="Gene3D" id="2.120.10.80">
    <property type="entry name" value="Kelch-type beta propeller"/>
    <property type="match status" value="1"/>
</dbReference>
<feature type="signal peptide" evidence="3">
    <location>
        <begin position="1"/>
        <end position="24"/>
    </location>
</feature>
<sequence>MAFEIRIRRMLVLLHISLLSTVAAQMPYNPTRILQSNDTLYAFRPSSKSSTQFQLSTIDISSTVEASDLPYNTLYSTLPFLDDNNSRPFTPVLDNGGGLTVYTGDCALGASGVEIWSYTPDSNGRGSWSKQNVSVVDSSHASIMGPNYLNDGISFSSVVGGDAAIAGAYFFGGMCPNASDTTSDWQSAANYSNFMVTLEPSEATDEDISYDMDVSSSRGPPIPEAGFTITGLLPTFSDRKDGTQIQQQNFVLIGGHTSTAFINMSQIALFSLPEQGWTFTGVQQPDTTRTDLAIRADISTIDPRSGHTAVLSPDGQRILVFGGWVGDIDTPAEPQFAVLSVADGYGGNGDWQWIVPSTTGAGPPNESALYGHGAVMLPGGVLMISGGFSIPTSDTRRRRDTPNANTQTYFLNVTSMAWTTEYVPQTEMTSSEPADYGLLSTTGQKAGLGVGIGIGLAVIGGLFALYVWYRRRSKEQRELREKQLQNLSYTAHRYNAECYGPGSVDRGGRSDTLDYLVDQNGPYYFPSGTQGGQGWKATNRGDVERTGLLVEIPSPTRGLRRNLSGRPAYATGRPRGSSGIHPIDELEEETDEEQIHDNYTPTRHPEMTEARSKSGGTILDNAPVLDPFIDSQGNNNKLRVAANATPTANNHESSGHNRNRSHGRINLNLAGRISPEKSSSERTSSNLSERSTMSWASSNDGVVRSTSMRSANILNNMTGSSRSPDASPTSDKTKKSGEAGREAPEEPRTNSFNSIQSNGQPDLESFQTAQSSFAHLQAQGEALLGGNPERPRPDTGSSKSDTYRDTDRSNSRAATATPATSSALDLSSAPRSASKVRRMSWLGSVRRVLTRSVSSAERTRSMITPASYQEPYRDDPISPIEPSPPDNRKSFPAATAPPQRAASDASFWRNRRGKQDWLEDEQDPAWRRTAGDDWGAPEDIAMAERERQRQEWRERGNLLVNINSDERLPTPRTPIAADQLGVPSTEDRPSTPASEADWDVEAAVERRVVQVMFTVPKSKLRVVNADVDGASLMSVARDGDDNFAESSVAAGSSSRSSASPSRVKDLAGRFEQMNSGNSPRISPRPSPRPSPSNSIKSMKIRGRPSAASLARQQSLRSARRGSGPSPLGNGKEKVGE</sequence>
<evidence type="ECO:0000256" key="1">
    <source>
        <dbReference type="SAM" id="MobiDB-lite"/>
    </source>
</evidence>
<keyword evidence="2" id="KW-0812">Transmembrane</keyword>
<reference evidence="5" key="1">
    <citation type="submission" date="2018-05" db="EMBL/GenBank/DDBJ databases">
        <title>Draft genome sequence of Stemphylium lycopersici strain CIDEFI 213.</title>
        <authorList>
            <person name="Medina R."/>
            <person name="Franco M.E.E."/>
            <person name="Lucentini C.G."/>
            <person name="Saparrat M.C.N."/>
            <person name="Balatti P.A."/>
        </authorList>
    </citation>
    <scope>NUCLEOTIDE SEQUENCE [LARGE SCALE GENOMIC DNA]</scope>
    <source>
        <strain evidence="5">CIDEFI 213</strain>
    </source>
</reference>
<accession>A0A364N644</accession>
<dbReference type="STRING" id="183478.A0A364N644"/>
<evidence type="ECO:0000256" key="2">
    <source>
        <dbReference type="SAM" id="Phobius"/>
    </source>
</evidence>